<dbReference type="GO" id="GO:0030574">
    <property type="term" value="P:collagen catabolic process"/>
    <property type="evidence" value="ECO:0007669"/>
    <property type="project" value="TreeGrafter"/>
</dbReference>
<proteinExistence type="inferred from homology"/>
<gene>
    <name evidence="10" type="ORF">OBRU01_25602</name>
</gene>
<keyword evidence="3" id="KW-0645">Protease</keyword>
<dbReference type="Proteomes" id="UP000037510">
    <property type="component" value="Unassembled WGS sequence"/>
</dbReference>
<feature type="non-terminal residue" evidence="10">
    <location>
        <position position="1"/>
    </location>
</feature>
<dbReference type="EMBL" id="JTDY01010835">
    <property type="protein sequence ID" value="KOB57968.1"/>
    <property type="molecule type" value="Genomic_DNA"/>
</dbReference>
<evidence type="ECO:0000256" key="8">
    <source>
        <dbReference type="ARBA" id="ARBA00023049"/>
    </source>
</evidence>
<feature type="domain" description="Peptidase M10 metallopeptidase" evidence="9">
    <location>
        <begin position="56"/>
        <end position="109"/>
    </location>
</feature>
<dbReference type="Gene3D" id="3.40.390.10">
    <property type="entry name" value="Collagenase (Catalytic Domain)"/>
    <property type="match status" value="4"/>
</dbReference>
<comment type="caution">
    <text evidence="10">The sequence shown here is derived from an EMBL/GenBank/DDBJ whole genome shotgun (WGS) entry which is preliminary data.</text>
</comment>
<evidence type="ECO:0000256" key="5">
    <source>
        <dbReference type="ARBA" id="ARBA00022729"/>
    </source>
</evidence>
<sequence length="216" mass="22194">VVNGSRTLGRERVEALVAQALAVWAPHGGLHFSRLETGSADIMVSFAGGDHGDGVVNGSRTLGRERVEALVAQALAVWAPHGGLHFSRLETGSADIMVSSAGGDHGDGVVNGSRTLGRERVEALVAQALAVWAPHGGLHFSRLETGSADIMVSFAGGDHGDGVVNGSRTLGRERVEALVAQALAVWAPHGGQHFSRLETGSADIMVSFAGGDHGDG</sequence>
<feature type="domain" description="Peptidase M10 metallopeptidase" evidence="9">
    <location>
        <begin position="110"/>
        <end position="163"/>
    </location>
</feature>
<keyword evidence="11" id="KW-1185">Reference proteome</keyword>
<dbReference type="PANTHER" id="PTHR10201:SF291">
    <property type="entry name" value="MATRIX METALLOPROTEINASE 1, ISOFORM C-RELATED"/>
    <property type="match status" value="1"/>
</dbReference>
<evidence type="ECO:0000313" key="10">
    <source>
        <dbReference type="EMBL" id="KOB57968.1"/>
    </source>
</evidence>
<evidence type="ECO:0000256" key="3">
    <source>
        <dbReference type="ARBA" id="ARBA00022670"/>
    </source>
</evidence>
<keyword evidence="7" id="KW-0862">Zinc</keyword>
<comment type="cofactor">
    <cofactor evidence="1">
        <name>Zn(2+)</name>
        <dbReference type="ChEBI" id="CHEBI:29105"/>
    </cofactor>
</comment>
<evidence type="ECO:0000256" key="4">
    <source>
        <dbReference type="ARBA" id="ARBA00022723"/>
    </source>
</evidence>
<evidence type="ECO:0000313" key="11">
    <source>
        <dbReference type="Proteomes" id="UP000037510"/>
    </source>
</evidence>
<dbReference type="STRING" id="104452.A0A0L7K480"/>
<dbReference type="AlphaFoldDB" id="A0A0L7K480"/>
<keyword evidence="5" id="KW-0732">Signal</keyword>
<dbReference type="GO" id="GO:0008270">
    <property type="term" value="F:zinc ion binding"/>
    <property type="evidence" value="ECO:0007669"/>
    <property type="project" value="InterPro"/>
</dbReference>
<feature type="domain" description="Peptidase M10 metallopeptidase" evidence="9">
    <location>
        <begin position="164"/>
        <end position="215"/>
    </location>
</feature>
<reference evidence="10 11" key="1">
    <citation type="journal article" date="2015" name="Genome Biol. Evol.">
        <title>The genome of winter moth (Operophtera brumata) provides a genomic perspective on sexual dimorphism and phenology.</title>
        <authorList>
            <person name="Derks M.F."/>
            <person name="Smit S."/>
            <person name="Salis L."/>
            <person name="Schijlen E."/>
            <person name="Bossers A."/>
            <person name="Mateman C."/>
            <person name="Pijl A.S."/>
            <person name="de Ridder D."/>
            <person name="Groenen M.A."/>
            <person name="Visser M.E."/>
            <person name="Megens H.J."/>
        </authorList>
    </citation>
    <scope>NUCLEOTIDE SEQUENCE [LARGE SCALE GENOMIC DNA]</scope>
    <source>
        <strain evidence="10">WM2013NL</strain>
        <tissue evidence="10">Head and thorax</tissue>
    </source>
</reference>
<dbReference type="GO" id="GO:0006508">
    <property type="term" value="P:proteolysis"/>
    <property type="evidence" value="ECO:0007669"/>
    <property type="project" value="UniProtKB-KW"/>
</dbReference>
<evidence type="ECO:0000256" key="7">
    <source>
        <dbReference type="ARBA" id="ARBA00022833"/>
    </source>
</evidence>
<dbReference type="InterPro" id="IPR024079">
    <property type="entry name" value="MetalloPept_cat_dom_sf"/>
</dbReference>
<keyword evidence="6" id="KW-0378">Hydrolase</keyword>
<evidence type="ECO:0000259" key="9">
    <source>
        <dbReference type="Pfam" id="PF00413"/>
    </source>
</evidence>
<dbReference type="GO" id="GO:0004222">
    <property type="term" value="F:metalloendopeptidase activity"/>
    <property type="evidence" value="ECO:0007669"/>
    <property type="project" value="InterPro"/>
</dbReference>
<accession>A0A0L7K480</accession>
<evidence type="ECO:0000256" key="1">
    <source>
        <dbReference type="ARBA" id="ARBA00001947"/>
    </source>
</evidence>
<name>A0A0L7K480_OPEBR</name>
<comment type="similarity">
    <text evidence="2">Belongs to the peptidase M10A family.</text>
</comment>
<dbReference type="GO" id="GO:0031012">
    <property type="term" value="C:extracellular matrix"/>
    <property type="evidence" value="ECO:0007669"/>
    <property type="project" value="InterPro"/>
</dbReference>
<dbReference type="PANTHER" id="PTHR10201">
    <property type="entry name" value="MATRIX METALLOPROTEINASE"/>
    <property type="match status" value="1"/>
</dbReference>
<evidence type="ECO:0000256" key="2">
    <source>
        <dbReference type="ARBA" id="ARBA00010370"/>
    </source>
</evidence>
<dbReference type="InterPro" id="IPR001818">
    <property type="entry name" value="Pept_M10_metallopeptidase"/>
</dbReference>
<dbReference type="Pfam" id="PF00413">
    <property type="entry name" value="Peptidase_M10"/>
    <property type="match status" value="4"/>
</dbReference>
<keyword evidence="8" id="KW-0482">Metalloprotease</keyword>
<dbReference type="GO" id="GO:0030198">
    <property type="term" value="P:extracellular matrix organization"/>
    <property type="evidence" value="ECO:0007669"/>
    <property type="project" value="TreeGrafter"/>
</dbReference>
<keyword evidence="4" id="KW-0479">Metal-binding</keyword>
<evidence type="ECO:0000256" key="6">
    <source>
        <dbReference type="ARBA" id="ARBA00022801"/>
    </source>
</evidence>
<organism evidence="10 11">
    <name type="scientific">Operophtera brumata</name>
    <name type="common">Winter moth</name>
    <name type="synonym">Phalaena brumata</name>
    <dbReference type="NCBI Taxonomy" id="104452"/>
    <lineage>
        <taxon>Eukaryota</taxon>
        <taxon>Metazoa</taxon>
        <taxon>Ecdysozoa</taxon>
        <taxon>Arthropoda</taxon>
        <taxon>Hexapoda</taxon>
        <taxon>Insecta</taxon>
        <taxon>Pterygota</taxon>
        <taxon>Neoptera</taxon>
        <taxon>Endopterygota</taxon>
        <taxon>Lepidoptera</taxon>
        <taxon>Glossata</taxon>
        <taxon>Ditrysia</taxon>
        <taxon>Geometroidea</taxon>
        <taxon>Geometridae</taxon>
        <taxon>Larentiinae</taxon>
        <taxon>Operophtera</taxon>
    </lineage>
</organism>
<protein>
    <submittedName>
        <fullName evidence="10">Stromelysin-3</fullName>
    </submittedName>
</protein>
<feature type="domain" description="Peptidase M10 metallopeptidase" evidence="9">
    <location>
        <begin position="3"/>
        <end position="55"/>
    </location>
</feature>
<dbReference type="SUPFAM" id="SSF55486">
    <property type="entry name" value="Metalloproteases ('zincins'), catalytic domain"/>
    <property type="match status" value="4"/>
</dbReference>